<organism evidence="6 7">
    <name type="scientific">Lihuaxuella thermophila</name>
    <dbReference type="NCBI Taxonomy" id="1173111"/>
    <lineage>
        <taxon>Bacteria</taxon>
        <taxon>Bacillati</taxon>
        <taxon>Bacillota</taxon>
        <taxon>Bacilli</taxon>
        <taxon>Bacillales</taxon>
        <taxon>Thermoactinomycetaceae</taxon>
        <taxon>Lihuaxuella</taxon>
    </lineage>
</organism>
<feature type="chain" id="PRO_5011565341" evidence="5">
    <location>
        <begin position="26"/>
        <end position="492"/>
    </location>
</feature>
<evidence type="ECO:0000313" key="6">
    <source>
        <dbReference type="EMBL" id="SEN55326.1"/>
    </source>
</evidence>
<evidence type="ECO:0000256" key="3">
    <source>
        <dbReference type="ARBA" id="ARBA00023136"/>
    </source>
</evidence>
<feature type="transmembrane region" description="Helical" evidence="4">
    <location>
        <begin position="188"/>
        <end position="206"/>
    </location>
</feature>
<evidence type="ECO:0000256" key="4">
    <source>
        <dbReference type="SAM" id="Phobius"/>
    </source>
</evidence>
<evidence type="ECO:0000313" key="7">
    <source>
        <dbReference type="Proteomes" id="UP000199695"/>
    </source>
</evidence>
<keyword evidence="3 4" id="KW-0472">Membrane</keyword>
<dbReference type="RefSeq" id="WP_089970967.1">
    <property type="nucleotide sequence ID" value="NZ_FOCQ01000014.1"/>
</dbReference>
<gene>
    <name evidence="6" type="ORF">SAMN05444955_11424</name>
</gene>
<feature type="transmembrane region" description="Helical" evidence="4">
    <location>
        <begin position="156"/>
        <end position="176"/>
    </location>
</feature>
<sequence length="492" mass="55305">MKTRKFGLVCLFVLLITTGIIGSHAAAFAEDAQQQSEGFNLPTDILILFPEDQIQAAKAKGYEVKFSKYPLSRYNLEMEIEERQLWEVNDLLADSAYVLIHRINNFIWQSLLKWDYIVILLVESAFSLNMVNQFADAVEKAVQQLAGFNGSGYGSSGIIGNFLTFMIIVAGAWIAYQGMIKKKTTEALNGMLISVLTLILGLAFFANAGGVMRYLNDISSGLSQEVMGVGIAFQNEISTENSVSYPSDVSSMVIADKLYNMFVYEPYLMLQYGKTSSDPKLTKERIEKILGNKVGSTARMNAVTEEKKGSEELGYEPNPMVTTFGTFERLSLLFLLCVSHFVLGMLFLVIAGSMILYQFLFVLIALFAPFAFLMALNPAWSSVATTWFRKFVGYQLIKLIIGVFFSMLLTLSQFLYDVNPPQKVGYIWTIAMQLILVVGVVWKRKDLLEILQAPMAKEKKLDGNINIEMPINYVTKYTEKMASRVQNLRIRK</sequence>
<keyword evidence="1 4" id="KW-0812">Transmembrane</keyword>
<name>A0A1H8HGN0_9BACL</name>
<evidence type="ECO:0000256" key="2">
    <source>
        <dbReference type="ARBA" id="ARBA00022989"/>
    </source>
</evidence>
<dbReference type="STRING" id="1173111.SAMN05444955_11424"/>
<dbReference type="Pfam" id="PF04610">
    <property type="entry name" value="TrbL"/>
    <property type="match status" value="1"/>
</dbReference>
<protein>
    <submittedName>
        <fullName evidence="6">TrbL/VirB6 plasmid conjugal transfer protein</fullName>
    </submittedName>
</protein>
<keyword evidence="2 4" id="KW-1133">Transmembrane helix</keyword>
<accession>A0A1H8HGN0</accession>
<dbReference type="GO" id="GO:0030255">
    <property type="term" value="P:protein secretion by the type IV secretion system"/>
    <property type="evidence" value="ECO:0007669"/>
    <property type="project" value="InterPro"/>
</dbReference>
<dbReference type="InterPro" id="IPR058112">
    <property type="entry name" value="CD3337_EF1877-like"/>
</dbReference>
<feature type="transmembrane region" description="Helical" evidence="4">
    <location>
        <begin position="116"/>
        <end position="135"/>
    </location>
</feature>
<keyword evidence="5" id="KW-0732">Signal</keyword>
<feature type="transmembrane region" description="Helical" evidence="4">
    <location>
        <begin position="396"/>
        <end position="414"/>
    </location>
</feature>
<keyword evidence="7" id="KW-1185">Reference proteome</keyword>
<dbReference type="AlphaFoldDB" id="A0A1H8HGN0"/>
<feature type="signal peptide" evidence="5">
    <location>
        <begin position="1"/>
        <end position="25"/>
    </location>
</feature>
<feature type="transmembrane region" description="Helical" evidence="4">
    <location>
        <begin position="330"/>
        <end position="350"/>
    </location>
</feature>
<dbReference type="NCBIfam" id="NF046089">
    <property type="entry name" value="CD3337_EF1877"/>
    <property type="match status" value="1"/>
</dbReference>
<dbReference type="OrthoDB" id="2930912at2"/>
<evidence type="ECO:0000256" key="1">
    <source>
        <dbReference type="ARBA" id="ARBA00022692"/>
    </source>
</evidence>
<dbReference type="Proteomes" id="UP000199695">
    <property type="component" value="Unassembled WGS sequence"/>
</dbReference>
<evidence type="ECO:0000256" key="5">
    <source>
        <dbReference type="SAM" id="SignalP"/>
    </source>
</evidence>
<feature type="transmembrane region" description="Helical" evidence="4">
    <location>
        <begin position="356"/>
        <end position="376"/>
    </location>
</feature>
<proteinExistence type="predicted"/>
<dbReference type="EMBL" id="FOCQ01000014">
    <property type="protein sequence ID" value="SEN55326.1"/>
    <property type="molecule type" value="Genomic_DNA"/>
</dbReference>
<feature type="transmembrane region" description="Helical" evidence="4">
    <location>
        <begin position="426"/>
        <end position="442"/>
    </location>
</feature>
<dbReference type="InterPro" id="IPR007688">
    <property type="entry name" value="Conjugal_tfr_TrbL/VirB6"/>
</dbReference>
<reference evidence="6 7" key="1">
    <citation type="submission" date="2016-10" db="EMBL/GenBank/DDBJ databases">
        <authorList>
            <person name="de Groot N.N."/>
        </authorList>
    </citation>
    <scope>NUCLEOTIDE SEQUENCE [LARGE SCALE GENOMIC DNA]</scope>
    <source>
        <strain evidence="6 7">DSM 46701</strain>
    </source>
</reference>